<organism evidence="8 9">
    <name type="scientific">Denitrovibrio acetiphilus (strain DSM 12809 / NBRC 114555 / N2460)</name>
    <dbReference type="NCBI Taxonomy" id="522772"/>
    <lineage>
        <taxon>Bacteria</taxon>
        <taxon>Pseudomonadati</taxon>
        <taxon>Deferribacterota</taxon>
        <taxon>Deferribacteres</taxon>
        <taxon>Deferribacterales</taxon>
        <taxon>Geovibrionaceae</taxon>
        <taxon>Denitrovibrio</taxon>
    </lineage>
</organism>
<dbReference type="SUPFAM" id="SSF102114">
    <property type="entry name" value="Radical SAM enzymes"/>
    <property type="match status" value="1"/>
</dbReference>
<dbReference type="KEGG" id="dap:Dacet_1171"/>
<dbReference type="PaxDb" id="522772-Dacet_1171"/>
<evidence type="ECO:0000256" key="6">
    <source>
        <dbReference type="ARBA" id="ARBA00023014"/>
    </source>
</evidence>
<keyword evidence="5" id="KW-0408">Iron</keyword>
<dbReference type="GO" id="GO:0070475">
    <property type="term" value="P:rRNA base methylation"/>
    <property type="evidence" value="ECO:0007669"/>
    <property type="project" value="TreeGrafter"/>
</dbReference>
<name>D4H7E4_DENA2</name>
<evidence type="ECO:0000256" key="3">
    <source>
        <dbReference type="ARBA" id="ARBA00022691"/>
    </source>
</evidence>
<dbReference type="CDD" id="cd01335">
    <property type="entry name" value="Radical_SAM"/>
    <property type="match status" value="1"/>
</dbReference>
<evidence type="ECO:0000256" key="1">
    <source>
        <dbReference type="ARBA" id="ARBA00001966"/>
    </source>
</evidence>
<dbReference type="InterPro" id="IPR013785">
    <property type="entry name" value="Aldolase_TIM"/>
</dbReference>
<keyword evidence="2" id="KW-0004">4Fe-4S</keyword>
<keyword evidence="9" id="KW-1185">Reference proteome</keyword>
<dbReference type="InterPro" id="IPR058240">
    <property type="entry name" value="rSAM_sf"/>
</dbReference>
<dbReference type="HOGENOM" id="CLU_029101_3_3_0"/>
<dbReference type="PROSITE" id="PS51918">
    <property type="entry name" value="RADICAL_SAM"/>
    <property type="match status" value="1"/>
</dbReference>
<evidence type="ECO:0000313" key="8">
    <source>
        <dbReference type="EMBL" id="ADD67943.1"/>
    </source>
</evidence>
<dbReference type="PANTHER" id="PTHR30544:SF5">
    <property type="entry name" value="RADICAL SAM CORE DOMAIN-CONTAINING PROTEIN"/>
    <property type="match status" value="1"/>
</dbReference>
<dbReference type="InParanoid" id="D4H7E4"/>
<evidence type="ECO:0000313" key="9">
    <source>
        <dbReference type="Proteomes" id="UP000002012"/>
    </source>
</evidence>
<dbReference type="InterPro" id="IPR007197">
    <property type="entry name" value="rSAM"/>
</dbReference>
<protein>
    <submittedName>
        <fullName evidence="8">Radical SAM domain protein</fullName>
    </submittedName>
</protein>
<dbReference type="GO" id="GO:0051539">
    <property type="term" value="F:4 iron, 4 sulfur cluster binding"/>
    <property type="evidence" value="ECO:0007669"/>
    <property type="project" value="UniProtKB-KW"/>
</dbReference>
<keyword evidence="4" id="KW-0479">Metal-binding</keyword>
<sequence length="256" mass="28361">MDNVLLPLELSDGFCLETVYYESGTLCISTQAGCRMACPFCASGRVGLKRNLSSDELFTQVELHKGNDIKRVTLSGIGEPLDNFEVVKEFIKKSGYPVSVTTSVPDTEKLKELLKLSHNGVMLSFHAGFDETRKKLIPKACQLDEIFHAVSEVWSEISVNKRKKVGFNYMLLDGINDSAEELDAFAGQVTNFKEVTVHLLVCNDVSGSSFKSPSVCVFTDAYELLRNNGLNVRRANNWRKSSNGGCGTLFLKTLQK</sequence>
<keyword evidence="3" id="KW-0949">S-adenosyl-L-methionine</keyword>
<dbReference type="STRING" id="522772.Dacet_1171"/>
<evidence type="ECO:0000259" key="7">
    <source>
        <dbReference type="PROSITE" id="PS51918"/>
    </source>
</evidence>
<dbReference type="Proteomes" id="UP000002012">
    <property type="component" value="Chromosome"/>
</dbReference>
<dbReference type="GO" id="GO:0046872">
    <property type="term" value="F:metal ion binding"/>
    <property type="evidence" value="ECO:0007669"/>
    <property type="project" value="UniProtKB-KW"/>
</dbReference>
<accession>D4H7E4</accession>
<evidence type="ECO:0000256" key="4">
    <source>
        <dbReference type="ARBA" id="ARBA00022723"/>
    </source>
</evidence>
<dbReference type="Pfam" id="PF04055">
    <property type="entry name" value="Radical_SAM"/>
    <property type="match status" value="1"/>
</dbReference>
<dbReference type="GO" id="GO:0030488">
    <property type="term" value="P:tRNA methylation"/>
    <property type="evidence" value="ECO:0007669"/>
    <property type="project" value="TreeGrafter"/>
</dbReference>
<dbReference type="EMBL" id="CP001968">
    <property type="protein sequence ID" value="ADD67943.1"/>
    <property type="molecule type" value="Genomic_DNA"/>
</dbReference>
<evidence type="ECO:0000256" key="2">
    <source>
        <dbReference type="ARBA" id="ARBA00022485"/>
    </source>
</evidence>
<dbReference type="PANTHER" id="PTHR30544">
    <property type="entry name" value="23S RRNA METHYLTRANSFERASE"/>
    <property type="match status" value="1"/>
</dbReference>
<dbReference type="InterPro" id="IPR040072">
    <property type="entry name" value="Methyltransferase_A"/>
</dbReference>
<comment type="cofactor">
    <cofactor evidence="1">
        <name>[4Fe-4S] cluster</name>
        <dbReference type="ChEBI" id="CHEBI:49883"/>
    </cofactor>
</comment>
<dbReference type="Gene3D" id="3.20.20.70">
    <property type="entry name" value="Aldolase class I"/>
    <property type="match status" value="1"/>
</dbReference>
<reference evidence="8 9" key="1">
    <citation type="journal article" date="2010" name="Stand. Genomic Sci.">
        <title>Complete genome sequence of Denitrovibrio acetiphilus type strain (N2460).</title>
        <authorList>
            <person name="Kiss H."/>
            <person name="Lang E."/>
            <person name="Lapidus A."/>
            <person name="Copeland A."/>
            <person name="Nolan M."/>
            <person name="Glavina Del Rio T."/>
            <person name="Chen F."/>
            <person name="Lucas S."/>
            <person name="Tice H."/>
            <person name="Cheng J.F."/>
            <person name="Han C."/>
            <person name="Goodwin L."/>
            <person name="Pitluck S."/>
            <person name="Liolios K."/>
            <person name="Pati A."/>
            <person name="Ivanova N."/>
            <person name="Mavromatis K."/>
            <person name="Chen A."/>
            <person name="Palaniappan K."/>
            <person name="Land M."/>
            <person name="Hauser L."/>
            <person name="Chang Y.J."/>
            <person name="Jeffries C.D."/>
            <person name="Detter J.C."/>
            <person name="Brettin T."/>
            <person name="Spring S."/>
            <person name="Rohde M."/>
            <person name="Goker M."/>
            <person name="Woyke T."/>
            <person name="Bristow J."/>
            <person name="Eisen J.A."/>
            <person name="Markowitz V."/>
            <person name="Hugenholtz P."/>
            <person name="Kyrpides N.C."/>
            <person name="Klenk H.P."/>
        </authorList>
    </citation>
    <scope>NUCLEOTIDE SEQUENCE [LARGE SCALE GENOMIC DNA]</scope>
    <source>
        <strain evidence="9">DSM 12809 / NBRC 114555 / N2460</strain>
    </source>
</reference>
<feature type="domain" description="Radical SAM core" evidence="7">
    <location>
        <begin position="20"/>
        <end position="235"/>
    </location>
</feature>
<proteinExistence type="predicted"/>
<dbReference type="GO" id="GO:0003824">
    <property type="term" value="F:catalytic activity"/>
    <property type="evidence" value="ECO:0007669"/>
    <property type="project" value="InterPro"/>
</dbReference>
<dbReference type="eggNOG" id="COG0820">
    <property type="taxonomic scope" value="Bacteria"/>
</dbReference>
<gene>
    <name evidence="8" type="ordered locus">Dacet_1171</name>
</gene>
<keyword evidence="6" id="KW-0411">Iron-sulfur</keyword>
<dbReference type="SFLD" id="SFLDS00029">
    <property type="entry name" value="Radical_SAM"/>
    <property type="match status" value="1"/>
</dbReference>
<dbReference type="AlphaFoldDB" id="D4H7E4"/>
<evidence type="ECO:0000256" key="5">
    <source>
        <dbReference type="ARBA" id="ARBA00023004"/>
    </source>
</evidence>